<dbReference type="InterPro" id="IPR001650">
    <property type="entry name" value="Helicase_C-like"/>
</dbReference>
<dbReference type="CDD" id="cd00268">
    <property type="entry name" value="DEADc"/>
    <property type="match status" value="1"/>
</dbReference>
<feature type="domain" description="DEAD-box RNA helicase Q" evidence="15">
    <location>
        <begin position="1"/>
        <end position="29"/>
    </location>
</feature>
<dbReference type="Pfam" id="PF00270">
    <property type="entry name" value="DEAD"/>
    <property type="match status" value="1"/>
</dbReference>
<evidence type="ECO:0000256" key="4">
    <source>
        <dbReference type="ARBA" id="ARBA00022801"/>
    </source>
</evidence>
<evidence type="ECO:0000256" key="2">
    <source>
        <dbReference type="ARBA" id="ARBA00022490"/>
    </source>
</evidence>
<accession>A0A1W2C4Q8</accession>
<evidence type="ECO:0000259" key="14">
    <source>
        <dbReference type="PROSITE" id="PS51194"/>
    </source>
</evidence>
<keyword evidence="17" id="KW-1185">Reference proteome</keyword>
<dbReference type="GO" id="GO:0003723">
    <property type="term" value="F:RNA binding"/>
    <property type="evidence" value="ECO:0007669"/>
    <property type="project" value="UniProtKB-ARBA"/>
</dbReference>
<keyword evidence="5 11" id="KW-0347">Helicase</keyword>
<dbReference type="GO" id="GO:0016787">
    <property type="term" value="F:hydrolase activity"/>
    <property type="evidence" value="ECO:0007669"/>
    <property type="project" value="UniProtKB-KW"/>
</dbReference>
<keyword evidence="2" id="KW-0963">Cytoplasm</keyword>
<dbReference type="PANTHER" id="PTHR47959:SF13">
    <property type="entry name" value="ATP-DEPENDENT RNA HELICASE RHLE"/>
    <property type="match status" value="1"/>
</dbReference>
<dbReference type="SUPFAM" id="SSF52540">
    <property type="entry name" value="P-loop containing nucleoside triphosphate hydrolases"/>
    <property type="match status" value="1"/>
</dbReference>
<feature type="short sequence motif" description="Q motif" evidence="10">
    <location>
        <begin position="1"/>
        <end position="29"/>
    </location>
</feature>
<evidence type="ECO:0000259" key="15">
    <source>
        <dbReference type="PROSITE" id="PS51195"/>
    </source>
</evidence>
<dbReference type="InterPro" id="IPR014014">
    <property type="entry name" value="RNA_helicase_DEAD_Q_motif"/>
</dbReference>
<dbReference type="PROSITE" id="PS51194">
    <property type="entry name" value="HELICASE_CTER"/>
    <property type="match status" value="1"/>
</dbReference>
<sequence length="433" mass="47317">MSFKDLHIIDPILKALAAEGYSNPTKIQEKAIPPLLEGQDLLGCAQTGTGKTAAFAVPIIQRLYRERSAEKGRRTLKALILTPTRELAAQIDSSFSAYGAFSGIRHTVIYGGVSQNPQVQALRSGVDVLVATPGRLLDLMNQKYVDLGDVRYFVLDEADRMLDMGFLRDVERVIEKLPAKRQTMLFSATMPPEIEALTKRMLKDPVKIAVTPVSSTVDSIVQYVYFVDKANKTKLLIHLLKDKKIESALVFTRTKHGANRLSAALQAAGESCGVIHANKSQTARLRALADFKSGASRILAATDIVARGIDITELSHVINFDIPETPEDYVHRIGRTGRAGLAGTAISFCDAAERKYLNGIEKLTGKKITVVAEHPYPATAAADDTVQINRGASAEKNPSRRNRDFSNRRGQKPGTGFRGADSPKTAAGRDRMY</sequence>
<dbReference type="STRING" id="1122930.SAMN02745168_2542"/>
<dbReference type="Proteomes" id="UP000192790">
    <property type="component" value="Unassembled WGS sequence"/>
</dbReference>
<evidence type="ECO:0000256" key="7">
    <source>
        <dbReference type="ARBA" id="ARBA00038437"/>
    </source>
</evidence>
<evidence type="ECO:0000259" key="13">
    <source>
        <dbReference type="PROSITE" id="PS51192"/>
    </source>
</evidence>
<dbReference type="EMBL" id="FWXW01000007">
    <property type="protein sequence ID" value="SMC79882.1"/>
    <property type="molecule type" value="Genomic_DNA"/>
</dbReference>
<name>A0A1W2C4Q8_9FIRM</name>
<evidence type="ECO:0000256" key="11">
    <source>
        <dbReference type="RuleBase" id="RU000492"/>
    </source>
</evidence>
<keyword evidence="3 11" id="KW-0547">Nucleotide-binding</keyword>
<dbReference type="PROSITE" id="PS51195">
    <property type="entry name" value="Q_MOTIF"/>
    <property type="match status" value="1"/>
</dbReference>
<dbReference type="FunFam" id="3.40.50.300:FF:000108">
    <property type="entry name" value="ATP-dependent RNA helicase RhlE"/>
    <property type="match status" value="1"/>
</dbReference>
<evidence type="ECO:0000256" key="5">
    <source>
        <dbReference type="ARBA" id="ARBA00022806"/>
    </source>
</evidence>
<evidence type="ECO:0000256" key="8">
    <source>
        <dbReference type="ARBA" id="ARBA00047984"/>
    </source>
</evidence>
<dbReference type="Pfam" id="PF00271">
    <property type="entry name" value="Helicase_C"/>
    <property type="match status" value="1"/>
</dbReference>
<evidence type="ECO:0000256" key="9">
    <source>
        <dbReference type="ARBA" id="ARBA00067932"/>
    </source>
</evidence>
<gene>
    <name evidence="16" type="ORF">SAMN02745168_2542</name>
</gene>
<dbReference type="InterPro" id="IPR050079">
    <property type="entry name" value="DEAD_box_RNA_helicase"/>
</dbReference>
<evidence type="ECO:0000256" key="12">
    <source>
        <dbReference type="SAM" id="MobiDB-lite"/>
    </source>
</evidence>
<dbReference type="PROSITE" id="PS51192">
    <property type="entry name" value="HELICASE_ATP_BIND_1"/>
    <property type="match status" value="1"/>
</dbReference>
<dbReference type="GO" id="GO:0005524">
    <property type="term" value="F:ATP binding"/>
    <property type="evidence" value="ECO:0007669"/>
    <property type="project" value="UniProtKB-KW"/>
</dbReference>
<feature type="compositionally biased region" description="Basic and acidic residues" evidence="12">
    <location>
        <begin position="397"/>
        <end position="407"/>
    </location>
</feature>
<evidence type="ECO:0000256" key="10">
    <source>
        <dbReference type="PROSITE-ProRule" id="PRU00552"/>
    </source>
</evidence>
<protein>
    <recommendedName>
        <fullName evidence="9">ATP-dependent RNA helicase CshA</fullName>
        <ecNumber evidence="1">3.6.4.13</ecNumber>
    </recommendedName>
</protein>
<keyword evidence="6 11" id="KW-0067">ATP-binding</keyword>
<feature type="domain" description="Helicase C-terminal" evidence="14">
    <location>
        <begin position="231"/>
        <end position="382"/>
    </location>
</feature>
<dbReference type="InterPro" id="IPR044742">
    <property type="entry name" value="DEAD/DEAH_RhlB"/>
</dbReference>
<evidence type="ECO:0000313" key="16">
    <source>
        <dbReference type="EMBL" id="SMC79882.1"/>
    </source>
</evidence>
<dbReference type="SMART" id="SM00490">
    <property type="entry name" value="HELICc"/>
    <property type="match status" value="1"/>
</dbReference>
<feature type="domain" description="Helicase ATP-binding" evidence="13">
    <location>
        <begin position="32"/>
        <end position="208"/>
    </location>
</feature>
<evidence type="ECO:0000313" key="17">
    <source>
        <dbReference type="Proteomes" id="UP000192790"/>
    </source>
</evidence>
<evidence type="ECO:0000256" key="6">
    <source>
        <dbReference type="ARBA" id="ARBA00022840"/>
    </source>
</evidence>
<dbReference type="InterPro" id="IPR027417">
    <property type="entry name" value="P-loop_NTPase"/>
</dbReference>
<dbReference type="CDD" id="cd18787">
    <property type="entry name" value="SF2_C_DEAD"/>
    <property type="match status" value="1"/>
</dbReference>
<dbReference type="InterPro" id="IPR000629">
    <property type="entry name" value="RNA-helicase_DEAD-box_CS"/>
</dbReference>
<dbReference type="Gene3D" id="3.40.50.300">
    <property type="entry name" value="P-loop containing nucleotide triphosphate hydrolases"/>
    <property type="match status" value="2"/>
</dbReference>
<proteinExistence type="inferred from homology"/>
<comment type="similarity">
    <text evidence="7 11">Belongs to the DEAD box helicase family.</text>
</comment>
<dbReference type="GO" id="GO:0003724">
    <property type="term" value="F:RNA helicase activity"/>
    <property type="evidence" value="ECO:0007669"/>
    <property type="project" value="UniProtKB-EC"/>
</dbReference>
<dbReference type="AlphaFoldDB" id="A0A1W2C4Q8"/>
<organism evidence="16 17">
    <name type="scientific">Papillibacter cinnamivorans DSM 12816</name>
    <dbReference type="NCBI Taxonomy" id="1122930"/>
    <lineage>
        <taxon>Bacteria</taxon>
        <taxon>Bacillati</taxon>
        <taxon>Bacillota</taxon>
        <taxon>Clostridia</taxon>
        <taxon>Eubacteriales</taxon>
        <taxon>Oscillospiraceae</taxon>
        <taxon>Papillibacter</taxon>
    </lineage>
</organism>
<reference evidence="16 17" key="1">
    <citation type="submission" date="2017-04" db="EMBL/GenBank/DDBJ databases">
        <authorList>
            <person name="Afonso C.L."/>
            <person name="Miller P.J."/>
            <person name="Scott M.A."/>
            <person name="Spackman E."/>
            <person name="Goraichik I."/>
            <person name="Dimitrov K.M."/>
            <person name="Suarez D.L."/>
            <person name="Swayne D.E."/>
        </authorList>
    </citation>
    <scope>NUCLEOTIDE SEQUENCE [LARGE SCALE GENOMIC DNA]</scope>
    <source>
        <strain evidence="16 17">DSM 12816</strain>
    </source>
</reference>
<dbReference type="InterPro" id="IPR011545">
    <property type="entry name" value="DEAD/DEAH_box_helicase_dom"/>
</dbReference>
<dbReference type="PANTHER" id="PTHR47959">
    <property type="entry name" value="ATP-DEPENDENT RNA HELICASE RHLE-RELATED"/>
    <property type="match status" value="1"/>
</dbReference>
<dbReference type="InterPro" id="IPR014001">
    <property type="entry name" value="Helicase_ATP-bd"/>
</dbReference>
<dbReference type="PROSITE" id="PS00039">
    <property type="entry name" value="DEAD_ATP_HELICASE"/>
    <property type="match status" value="1"/>
</dbReference>
<dbReference type="OrthoDB" id="9805696at2"/>
<dbReference type="EC" id="3.6.4.13" evidence="1"/>
<comment type="catalytic activity">
    <reaction evidence="8">
        <text>ATP + H2O = ADP + phosphate + H(+)</text>
        <dbReference type="Rhea" id="RHEA:13065"/>
        <dbReference type="ChEBI" id="CHEBI:15377"/>
        <dbReference type="ChEBI" id="CHEBI:15378"/>
        <dbReference type="ChEBI" id="CHEBI:30616"/>
        <dbReference type="ChEBI" id="CHEBI:43474"/>
        <dbReference type="ChEBI" id="CHEBI:456216"/>
        <dbReference type="EC" id="3.6.4.13"/>
    </reaction>
</comment>
<feature type="region of interest" description="Disordered" evidence="12">
    <location>
        <begin position="381"/>
        <end position="433"/>
    </location>
</feature>
<dbReference type="RefSeq" id="WP_084235218.1">
    <property type="nucleotide sequence ID" value="NZ_FWXW01000007.1"/>
</dbReference>
<dbReference type="SMART" id="SM00487">
    <property type="entry name" value="DEXDc"/>
    <property type="match status" value="1"/>
</dbReference>
<keyword evidence="4 11" id="KW-0378">Hydrolase</keyword>
<evidence type="ECO:0000256" key="1">
    <source>
        <dbReference type="ARBA" id="ARBA00012552"/>
    </source>
</evidence>
<evidence type="ECO:0000256" key="3">
    <source>
        <dbReference type="ARBA" id="ARBA00022741"/>
    </source>
</evidence>
<dbReference type="GO" id="GO:0005829">
    <property type="term" value="C:cytosol"/>
    <property type="evidence" value="ECO:0007669"/>
    <property type="project" value="TreeGrafter"/>
</dbReference>